<accession>A0A7H0I052</accession>
<feature type="transmembrane region" description="Helical" evidence="1">
    <location>
        <begin position="87"/>
        <end position="109"/>
    </location>
</feature>
<evidence type="ECO:0000313" key="3">
    <source>
        <dbReference type="Proteomes" id="UP000516230"/>
    </source>
</evidence>
<evidence type="ECO:0000256" key="1">
    <source>
        <dbReference type="SAM" id="Phobius"/>
    </source>
</evidence>
<keyword evidence="1" id="KW-0472">Membrane</keyword>
<keyword evidence="3" id="KW-1185">Reference proteome</keyword>
<keyword evidence="1" id="KW-0812">Transmembrane</keyword>
<name>A0A7H0I052_9ACTN</name>
<dbReference type="AlphaFoldDB" id="A0A7H0I052"/>
<reference evidence="2 3" key="1">
    <citation type="submission" date="2020-08" db="EMBL/GenBank/DDBJ databases">
        <title>A novel species.</title>
        <authorList>
            <person name="Gao J."/>
        </authorList>
    </citation>
    <scope>NUCLEOTIDE SEQUENCE [LARGE SCALE GENOMIC DNA]</scope>
    <source>
        <strain evidence="2 3">CRPJ-33</strain>
    </source>
</reference>
<gene>
    <name evidence="2" type="ORF">IAG43_26725</name>
</gene>
<dbReference type="Proteomes" id="UP000516230">
    <property type="component" value="Chromosome"/>
</dbReference>
<feature type="transmembrane region" description="Helical" evidence="1">
    <location>
        <begin position="12"/>
        <end position="32"/>
    </location>
</feature>
<protein>
    <submittedName>
        <fullName evidence="2">Uncharacterized protein</fullName>
    </submittedName>
</protein>
<feature type="transmembrane region" description="Helical" evidence="1">
    <location>
        <begin position="44"/>
        <end position="67"/>
    </location>
</feature>
<organism evidence="2 3">
    <name type="scientific">Streptomyces genisteinicus</name>
    <dbReference type="NCBI Taxonomy" id="2768068"/>
    <lineage>
        <taxon>Bacteria</taxon>
        <taxon>Bacillati</taxon>
        <taxon>Actinomycetota</taxon>
        <taxon>Actinomycetes</taxon>
        <taxon>Kitasatosporales</taxon>
        <taxon>Streptomycetaceae</taxon>
        <taxon>Streptomyces</taxon>
    </lineage>
</organism>
<dbReference type="KEGG" id="sgj:IAG43_26725"/>
<sequence>MDRTRTPRRGRLLARVAALGYVAFAAVGGLLAGAADQPDSATAFLHLATFPGSVAVGIAAFASAALLDVEPSFSDADPGVFGVMLPFALGASLNVLLVWGAAAFGCRVAGELREHRRFRGRTRA</sequence>
<keyword evidence="1" id="KW-1133">Transmembrane helix</keyword>
<proteinExistence type="predicted"/>
<evidence type="ECO:0000313" key="2">
    <source>
        <dbReference type="EMBL" id="QNP66168.1"/>
    </source>
</evidence>
<dbReference type="RefSeq" id="WP_187743227.1">
    <property type="nucleotide sequence ID" value="NZ_CP060825.1"/>
</dbReference>
<dbReference type="EMBL" id="CP060825">
    <property type="protein sequence ID" value="QNP66168.1"/>
    <property type="molecule type" value="Genomic_DNA"/>
</dbReference>